<evidence type="ECO:0000313" key="2">
    <source>
        <dbReference type="EMBL" id="CAE0103651.1"/>
    </source>
</evidence>
<feature type="compositionally biased region" description="Low complexity" evidence="1">
    <location>
        <begin position="127"/>
        <end position="146"/>
    </location>
</feature>
<reference evidence="2" key="1">
    <citation type="submission" date="2021-01" db="EMBL/GenBank/DDBJ databases">
        <authorList>
            <person name="Corre E."/>
            <person name="Pelletier E."/>
            <person name="Niang G."/>
            <person name="Scheremetjew M."/>
            <person name="Finn R."/>
            <person name="Kale V."/>
            <person name="Holt S."/>
            <person name="Cochrane G."/>
            <person name="Meng A."/>
            <person name="Brown T."/>
            <person name="Cohen L."/>
        </authorList>
    </citation>
    <scope>NUCLEOTIDE SEQUENCE</scope>
    <source>
        <strain evidence="2">CCMP281</strain>
    </source>
</reference>
<feature type="region of interest" description="Disordered" evidence="1">
    <location>
        <begin position="124"/>
        <end position="146"/>
    </location>
</feature>
<name>A0A7S3AHU2_9EUKA</name>
<sequence length="269" mass="27872">MAAQLSSVGRLHADLRRDVCSVLCAEVELATLCYCALHPHEQTVAVNSATASVANLLRIGHFQVALQMMARPSAPFAASQVAQRSVLGLRRATLSCLTRRFSPKTVLLAATSLAFPPATIGRGEADSAANGEANGQANGQANGEAAGAAAMSGAGMGVSEWSALTAEERQLLRQSDFALVQSWAQVQMLSRHGAGRGVMEPNLLDAATQLTIERVADASPPVAMHSSTCRPVIRCLDAALASHPLSSRRTGTPPSDSASAADSSAGQEC</sequence>
<feature type="compositionally biased region" description="Low complexity" evidence="1">
    <location>
        <begin position="255"/>
        <end position="269"/>
    </location>
</feature>
<accession>A0A7S3AHU2</accession>
<feature type="compositionally biased region" description="Polar residues" evidence="1">
    <location>
        <begin position="244"/>
        <end position="254"/>
    </location>
</feature>
<dbReference type="AlphaFoldDB" id="A0A7S3AHU2"/>
<dbReference type="EMBL" id="HBHX01007774">
    <property type="protein sequence ID" value="CAE0103651.1"/>
    <property type="molecule type" value="Transcribed_RNA"/>
</dbReference>
<feature type="region of interest" description="Disordered" evidence="1">
    <location>
        <begin position="244"/>
        <end position="269"/>
    </location>
</feature>
<proteinExistence type="predicted"/>
<gene>
    <name evidence="2" type="ORF">HERI1096_LOCUS4309</name>
</gene>
<protein>
    <submittedName>
        <fullName evidence="2">Uncharacterized protein</fullName>
    </submittedName>
</protein>
<evidence type="ECO:0000256" key="1">
    <source>
        <dbReference type="SAM" id="MobiDB-lite"/>
    </source>
</evidence>
<organism evidence="2">
    <name type="scientific">Haptolina ericina</name>
    <dbReference type="NCBI Taxonomy" id="156174"/>
    <lineage>
        <taxon>Eukaryota</taxon>
        <taxon>Haptista</taxon>
        <taxon>Haptophyta</taxon>
        <taxon>Prymnesiophyceae</taxon>
        <taxon>Prymnesiales</taxon>
        <taxon>Prymnesiaceae</taxon>
        <taxon>Haptolina</taxon>
    </lineage>
</organism>